<evidence type="ECO:0000256" key="2">
    <source>
        <dbReference type="SAM" id="SignalP"/>
    </source>
</evidence>
<name>A0A8T0D5E9_9TREM</name>
<feature type="compositionally biased region" description="Polar residues" evidence="1">
    <location>
        <begin position="78"/>
        <end position="95"/>
    </location>
</feature>
<protein>
    <submittedName>
        <fullName evidence="3">Uncharacterized protein</fullName>
    </submittedName>
</protein>
<dbReference type="AlphaFoldDB" id="A0A8T0D5E9"/>
<dbReference type="EMBL" id="JTDF01014757">
    <property type="protein sequence ID" value="KAF8563063.1"/>
    <property type="molecule type" value="Genomic_DNA"/>
</dbReference>
<gene>
    <name evidence="3" type="ORF">P879_11669</name>
</gene>
<dbReference type="Proteomes" id="UP000699462">
    <property type="component" value="Unassembled WGS sequence"/>
</dbReference>
<comment type="caution">
    <text evidence="3">The sequence shown here is derived from an EMBL/GenBank/DDBJ whole genome shotgun (WGS) entry which is preliminary data.</text>
</comment>
<organism evidence="3 4">
    <name type="scientific">Paragonimus westermani</name>
    <dbReference type="NCBI Taxonomy" id="34504"/>
    <lineage>
        <taxon>Eukaryota</taxon>
        <taxon>Metazoa</taxon>
        <taxon>Spiralia</taxon>
        <taxon>Lophotrochozoa</taxon>
        <taxon>Platyhelminthes</taxon>
        <taxon>Trematoda</taxon>
        <taxon>Digenea</taxon>
        <taxon>Plagiorchiida</taxon>
        <taxon>Troglotremata</taxon>
        <taxon>Troglotrematidae</taxon>
        <taxon>Paragonimus</taxon>
    </lineage>
</organism>
<feature type="region of interest" description="Disordered" evidence="1">
    <location>
        <begin position="27"/>
        <end position="59"/>
    </location>
</feature>
<evidence type="ECO:0000313" key="4">
    <source>
        <dbReference type="Proteomes" id="UP000699462"/>
    </source>
</evidence>
<accession>A0A8T0D5E9</accession>
<feature type="signal peptide" evidence="2">
    <location>
        <begin position="1"/>
        <end position="25"/>
    </location>
</feature>
<proteinExistence type="predicted"/>
<sequence>MQASTGLPSGHILLILSAVTLQSKCQSVPPKTHASGQMDTDVGDTMATGTRGREVGKPTPCIPSTTTCKQKCTHRPDTAQQDGGQPHLVQSSTGIPNGRILPVSSDVLLVISDRVHPDHTLPISIQPHFESVPLSFDAVVHFSFGSPLSAFNGVFL</sequence>
<feature type="chain" id="PRO_5035873889" evidence="2">
    <location>
        <begin position="26"/>
        <end position="156"/>
    </location>
</feature>
<keyword evidence="2" id="KW-0732">Signal</keyword>
<reference evidence="3 4" key="1">
    <citation type="submission" date="2019-07" db="EMBL/GenBank/DDBJ databases">
        <title>Annotation for the trematode Paragonimus westermani.</title>
        <authorList>
            <person name="Choi Y.-J."/>
        </authorList>
    </citation>
    <scope>NUCLEOTIDE SEQUENCE [LARGE SCALE GENOMIC DNA]</scope>
    <source>
        <strain evidence="3">180907_Pwestermani</strain>
    </source>
</reference>
<feature type="region of interest" description="Disordered" evidence="1">
    <location>
        <begin position="72"/>
        <end position="97"/>
    </location>
</feature>
<evidence type="ECO:0000313" key="3">
    <source>
        <dbReference type="EMBL" id="KAF8563063.1"/>
    </source>
</evidence>
<keyword evidence="4" id="KW-1185">Reference proteome</keyword>
<evidence type="ECO:0000256" key="1">
    <source>
        <dbReference type="SAM" id="MobiDB-lite"/>
    </source>
</evidence>